<dbReference type="InterPro" id="IPR025661">
    <property type="entry name" value="Pept_asp_AS"/>
</dbReference>
<organism evidence="10 11">
    <name type="scientific">Brassica carinata</name>
    <name type="common">Ethiopian mustard</name>
    <name type="synonym">Abyssinian cabbage</name>
    <dbReference type="NCBI Taxonomy" id="52824"/>
    <lineage>
        <taxon>Eukaryota</taxon>
        <taxon>Viridiplantae</taxon>
        <taxon>Streptophyta</taxon>
        <taxon>Embryophyta</taxon>
        <taxon>Tracheophyta</taxon>
        <taxon>Spermatophyta</taxon>
        <taxon>Magnoliopsida</taxon>
        <taxon>eudicotyledons</taxon>
        <taxon>Gunneridae</taxon>
        <taxon>Pentapetalae</taxon>
        <taxon>rosids</taxon>
        <taxon>malvids</taxon>
        <taxon>Brassicales</taxon>
        <taxon>Brassicaceae</taxon>
        <taxon>Brassiceae</taxon>
        <taxon>Brassica</taxon>
    </lineage>
</organism>
<evidence type="ECO:0000259" key="8">
    <source>
        <dbReference type="SMART" id="SM00645"/>
    </source>
</evidence>
<evidence type="ECO:0000256" key="3">
    <source>
        <dbReference type="ARBA" id="ARBA00022729"/>
    </source>
</evidence>
<dbReference type="Gene3D" id="3.90.70.10">
    <property type="entry name" value="Cysteine proteinases"/>
    <property type="match status" value="2"/>
</dbReference>
<dbReference type="PROSITE" id="PS51257">
    <property type="entry name" value="PROKAR_LIPOPROTEIN"/>
    <property type="match status" value="1"/>
</dbReference>
<keyword evidence="6" id="KW-1015">Disulfide bond</keyword>
<dbReference type="InterPro" id="IPR025660">
    <property type="entry name" value="Pept_his_AS"/>
</dbReference>
<dbReference type="CDD" id="cd02248">
    <property type="entry name" value="Peptidase_C1A"/>
    <property type="match status" value="1"/>
</dbReference>
<evidence type="ECO:0000256" key="4">
    <source>
        <dbReference type="ARBA" id="ARBA00022801"/>
    </source>
</evidence>
<dbReference type="SMART" id="SM00645">
    <property type="entry name" value="Pept_C1"/>
    <property type="match status" value="1"/>
</dbReference>
<feature type="domain" description="Peptidase C1A papain C-terminal" evidence="8">
    <location>
        <begin position="300"/>
        <end position="515"/>
    </location>
</feature>
<evidence type="ECO:0000256" key="5">
    <source>
        <dbReference type="ARBA" id="ARBA00022807"/>
    </source>
</evidence>
<dbReference type="InterPro" id="IPR013201">
    <property type="entry name" value="Prot_inhib_I29"/>
</dbReference>
<dbReference type="OrthoDB" id="10253408at2759"/>
<dbReference type="PRINTS" id="PR00705">
    <property type="entry name" value="PAPAIN"/>
</dbReference>
<dbReference type="SUPFAM" id="SSF54001">
    <property type="entry name" value="Cysteine proteinases"/>
    <property type="match status" value="2"/>
</dbReference>
<gene>
    <name evidence="10" type="ORF">Bca52824_023837</name>
</gene>
<evidence type="ECO:0000259" key="9">
    <source>
        <dbReference type="SMART" id="SM00848"/>
    </source>
</evidence>
<comment type="caution">
    <text evidence="10">The sequence shown here is derived from an EMBL/GenBank/DDBJ whole genome shotgun (WGS) entry which is preliminary data.</text>
</comment>
<name>A0A8X8ATP3_BRACI</name>
<evidence type="ECO:0000313" key="11">
    <source>
        <dbReference type="Proteomes" id="UP000886595"/>
    </source>
</evidence>
<dbReference type="Proteomes" id="UP000886595">
    <property type="component" value="Unassembled WGS sequence"/>
</dbReference>
<evidence type="ECO:0000256" key="7">
    <source>
        <dbReference type="SAM" id="SignalP"/>
    </source>
</evidence>
<reference evidence="10 11" key="1">
    <citation type="submission" date="2020-02" db="EMBL/GenBank/DDBJ databases">
        <authorList>
            <person name="Ma Q."/>
            <person name="Huang Y."/>
            <person name="Song X."/>
            <person name="Pei D."/>
        </authorList>
    </citation>
    <scope>NUCLEOTIDE SEQUENCE [LARGE SCALE GENOMIC DNA]</scope>
    <source>
        <strain evidence="10">Sxm20200214</strain>
        <tissue evidence="10">Leaf</tissue>
    </source>
</reference>
<keyword evidence="2" id="KW-0645">Protease</keyword>
<feature type="chain" id="PRO_5036501700" description="Cysteine proteinase" evidence="7">
    <location>
        <begin position="25"/>
        <end position="527"/>
    </location>
</feature>
<dbReference type="PROSITE" id="PS00640">
    <property type="entry name" value="THIOL_PROTEASE_ASN"/>
    <property type="match status" value="1"/>
</dbReference>
<dbReference type="EMBL" id="JAAMPC010000005">
    <property type="protein sequence ID" value="KAG2312280.1"/>
    <property type="molecule type" value="Genomic_DNA"/>
</dbReference>
<dbReference type="Pfam" id="PF08246">
    <property type="entry name" value="Inhibitor_I29"/>
    <property type="match status" value="2"/>
</dbReference>
<evidence type="ECO:0008006" key="12">
    <source>
        <dbReference type="Google" id="ProtNLM"/>
    </source>
</evidence>
<feature type="domain" description="Cathepsin propeptide inhibitor" evidence="9">
    <location>
        <begin position="212"/>
        <end position="268"/>
    </location>
</feature>
<proteinExistence type="inferred from homology"/>
<protein>
    <recommendedName>
        <fullName evidence="12">Cysteine proteinase</fullName>
    </recommendedName>
</protein>
<dbReference type="GO" id="GO:0006508">
    <property type="term" value="P:proteolysis"/>
    <property type="evidence" value="ECO:0007669"/>
    <property type="project" value="UniProtKB-KW"/>
</dbReference>
<dbReference type="AlphaFoldDB" id="A0A8X8ATP3"/>
<evidence type="ECO:0000256" key="1">
    <source>
        <dbReference type="ARBA" id="ARBA00008455"/>
    </source>
</evidence>
<dbReference type="FunFam" id="3.90.70.10:FF:000067">
    <property type="entry name" value="Senescence-specific cysteine protease"/>
    <property type="match status" value="1"/>
</dbReference>
<feature type="domain" description="Cathepsin propeptide inhibitor" evidence="9">
    <location>
        <begin position="60"/>
        <end position="116"/>
    </location>
</feature>
<dbReference type="InterPro" id="IPR039417">
    <property type="entry name" value="Peptidase_C1A_papain-like"/>
</dbReference>
<dbReference type="InterPro" id="IPR000668">
    <property type="entry name" value="Peptidase_C1A_C"/>
</dbReference>
<accession>A0A8X8ATP3</accession>
<dbReference type="PROSITE" id="PS00639">
    <property type="entry name" value="THIOL_PROTEASE_HIS"/>
    <property type="match status" value="1"/>
</dbReference>
<evidence type="ECO:0000256" key="2">
    <source>
        <dbReference type="ARBA" id="ARBA00022670"/>
    </source>
</evidence>
<dbReference type="SMART" id="SM00848">
    <property type="entry name" value="Inhibitor_I29"/>
    <property type="match status" value="2"/>
</dbReference>
<keyword evidence="5" id="KW-0788">Thiol protease</keyword>
<keyword evidence="3 7" id="KW-0732">Signal</keyword>
<dbReference type="GO" id="GO:0008234">
    <property type="term" value="F:cysteine-type peptidase activity"/>
    <property type="evidence" value="ECO:0007669"/>
    <property type="project" value="UniProtKB-KW"/>
</dbReference>
<dbReference type="PANTHER" id="PTHR12411">
    <property type="entry name" value="CYSTEINE PROTEASE FAMILY C1-RELATED"/>
    <property type="match status" value="1"/>
</dbReference>
<dbReference type="InterPro" id="IPR038765">
    <property type="entry name" value="Papain-like_cys_pep_sf"/>
</dbReference>
<keyword evidence="11" id="KW-1185">Reference proteome</keyword>
<dbReference type="Pfam" id="PF00112">
    <property type="entry name" value="Peptidase_C1"/>
    <property type="match status" value="1"/>
</dbReference>
<comment type="similarity">
    <text evidence="1">Belongs to the peptidase C1 family.</text>
</comment>
<evidence type="ECO:0000313" key="10">
    <source>
        <dbReference type="EMBL" id="KAG2312280.1"/>
    </source>
</evidence>
<evidence type="ECO:0000256" key="6">
    <source>
        <dbReference type="ARBA" id="ARBA00023157"/>
    </source>
</evidence>
<keyword evidence="4" id="KW-0378">Hydrolase</keyword>
<dbReference type="InterPro" id="IPR013128">
    <property type="entry name" value="Peptidase_C1A"/>
</dbReference>
<feature type="signal peptide" evidence="7">
    <location>
        <begin position="1"/>
        <end position="24"/>
    </location>
</feature>
<sequence>MRMGGVKSVKLILLVAIVIISCITDMDMSVVSYDDNHHVTVAVGPGHRQSIFDAEAELIFKSWMVKHAKAYSSVAKMERRLTIFKDNLRFITNRNVENLNYRLGLTRFADLSLREYKEVCHRADPGPPKNHVIMTSSDRYKTIVGDVFPKSVDWRKKGAVTEIKYQGCIAMVIISCVTAMDMSFVSNDDSHLVTLGPGRRQSIFDTEAELIFESWMVKHAKAYSSVAEMQRRLTIFKDNLRFITNRNAENLTHRLGLTRFADLSLREYKEVCHGADPGPPKNHVIMTTSDRYKTSVDDVLPKSVDWRKNGAVTEIKYQGNCRGCWAFSTVGAVEGLNKIVTGELVTLSEQDLINCNKENNGCGGGKVETAYEFIVKNGGLRTNHDYPYKAVNGVCEASLKANNKNVMIDGYEILPANDEHALRKAVAHQPVTAVIDSSSREFQLYESGVFDGTCGTNLNHGVVVVGYGTEKGRDYWIVRNSWGNTWGEGGYMKMARNTADPRGFCGIAMRASHPFRNSFSTEVRSMA</sequence>